<gene>
    <name evidence="1" type="ORF">US52_C0067G0002</name>
</gene>
<dbReference type="Proteomes" id="UP000034852">
    <property type="component" value="Unassembled WGS sequence"/>
</dbReference>
<dbReference type="AlphaFoldDB" id="A0A0G0GT31"/>
<organism evidence="1 2">
    <name type="scientific">candidate division WS6 bacterium GW2011_GWA2_37_6</name>
    <dbReference type="NCBI Taxonomy" id="1619087"/>
    <lineage>
        <taxon>Bacteria</taxon>
        <taxon>Candidatus Dojkabacteria</taxon>
    </lineage>
</organism>
<name>A0A0G0GT31_9BACT</name>
<reference evidence="1 2" key="1">
    <citation type="journal article" date="2015" name="Nature">
        <title>rRNA introns, odd ribosomes, and small enigmatic genomes across a large radiation of phyla.</title>
        <authorList>
            <person name="Brown C.T."/>
            <person name="Hug L.A."/>
            <person name="Thomas B.C."/>
            <person name="Sharon I."/>
            <person name="Castelle C.J."/>
            <person name="Singh A."/>
            <person name="Wilkins M.J."/>
            <person name="Williams K.H."/>
            <person name="Banfield J.F."/>
        </authorList>
    </citation>
    <scope>NUCLEOTIDE SEQUENCE [LARGE SCALE GENOMIC DNA]</scope>
</reference>
<dbReference type="EMBL" id="LBTH01000067">
    <property type="protein sequence ID" value="KKQ34218.1"/>
    <property type="molecule type" value="Genomic_DNA"/>
</dbReference>
<accession>A0A0G0GT31</accession>
<protein>
    <submittedName>
        <fullName evidence="1">Uncharacterized protein</fullName>
    </submittedName>
</protein>
<evidence type="ECO:0000313" key="1">
    <source>
        <dbReference type="EMBL" id="KKQ34218.1"/>
    </source>
</evidence>
<sequence>MYKKIEDVLLDHPEIKKFSKIYQNNRFEPVGLAIYSTPKAVNGSRIY</sequence>
<comment type="caution">
    <text evidence="1">The sequence shown here is derived from an EMBL/GenBank/DDBJ whole genome shotgun (WGS) entry which is preliminary data.</text>
</comment>
<proteinExistence type="predicted"/>
<evidence type="ECO:0000313" key="2">
    <source>
        <dbReference type="Proteomes" id="UP000034852"/>
    </source>
</evidence>